<dbReference type="Proteomes" id="UP000218231">
    <property type="component" value="Unassembled WGS sequence"/>
</dbReference>
<reference evidence="2 3" key="1">
    <citation type="journal article" date="2017" name="Curr. Biol.">
        <title>Genome architecture and evolution of a unichromosomal asexual nematode.</title>
        <authorList>
            <person name="Fradin H."/>
            <person name="Zegar C."/>
            <person name="Gutwein M."/>
            <person name="Lucas J."/>
            <person name="Kovtun M."/>
            <person name="Corcoran D."/>
            <person name="Baugh L.R."/>
            <person name="Kiontke K."/>
            <person name="Gunsalus K."/>
            <person name="Fitch D.H."/>
            <person name="Piano F."/>
        </authorList>
    </citation>
    <scope>NUCLEOTIDE SEQUENCE [LARGE SCALE GENOMIC DNA]</scope>
    <source>
        <strain evidence="2">PF1309</strain>
    </source>
</reference>
<evidence type="ECO:0000313" key="3">
    <source>
        <dbReference type="Proteomes" id="UP000218231"/>
    </source>
</evidence>
<gene>
    <name evidence="2" type="ORF">WR25_16637</name>
</gene>
<keyword evidence="3" id="KW-1185">Reference proteome</keyword>
<evidence type="ECO:0000313" key="2">
    <source>
        <dbReference type="EMBL" id="PAV72980.1"/>
    </source>
</evidence>
<dbReference type="EMBL" id="LIAE01008678">
    <property type="protein sequence ID" value="PAV72980.1"/>
    <property type="molecule type" value="Genomic_DNA"/>
</dbReference>
<name>A0A2A2KGH4_9BILA</name>
<feature type="region of interest" description="Disordered" evidence="1">
    <location>
        <begin position="66"/>
        <end position="101"/>
    </location>
</feature>
<protein>
    <submittedName>
        <fullName evidence="2">Uncharacterized protein</fullName>
    </submittedName>
</protein>
<feature type="region of interest" description="Disordered" evidence="1">
    <location>
        <begin position="171"/>
        <end position="193"/>
    </location>
</feature>
<proteinExistence type="predicted"/>
<sequence>MQADQRRRSIGLANQKCDMFVARIGRAERDDLGFLGAVDRQPGARRETQRAGCLMRVDRGRIDRHLRADAVEDEGRQQSRDPRQPDRREARRRAIDRHRAERPFQRRREIELRIGERDRGRKVEPRRRLDRDRRVGIGGGELVGQLQRRGAAVGDEQRECATAREGFEPDRIGSLDREQGQGGLTRRGDGDRPAAAQRVDRARDIAGGRAHQKANSVRIGTWSDGLSQLRQASWTTCAVAFSATSRVAHIWSSRRPRSFLVQSGER</sequence>
<comment type="caution">
    <text evidence="2">The sequence shown here is derived from an EMBL/GenBank/DDBJ whole genome shotgun (WGS) entry which is preliminary data.</text>
</comment>
<evidence type="ECO:0000256" key="1">
    <source>
        <dbReference type="SAM" id="MobiDB-lite"/>
    </source>
</evidence>
<organism evidence="2 3">
    <name type="scientific">Diploscapter pachys</name>
    <dbReference type="NCBI Taxonomy" id="2018661"/>
    <lineage>
        <taxon>Eukaryota</taxon>
        <taxon>Metazoa</taxon>
        <taxon>Ecdysozoa</taxon>
        <taxon>Nematoda</taxon>
        <taxon>Chromadorea</taxon>
        <taxon>Rhabditida</taxon>
        <taxon>Rhabditina</taxon>
        <taxon>Rhabditomorpha</taxon>
        <taxon>Rhabditoidea</taxon>
        <taxon>Rhabditidae</taxon>
        <taxon>Diploscapter</taxon>
    </lineage>
</organism>
<dbReference type="AlphaFoldDB" id="A0A2A2KGH4"/>
<accession>A0A2A2KGH4</accession>